<accession>A0ABV5FRK3</accession>
<gene>
    <name evidence="1" type="ORF">ACFFUQ_19295</name>
</gene>
<comment type="caution">
    <text evidence="1">The sequence shown here is derived from an EMBL/GenBank/DDBJ whole genome shotgun (WGS) entry which is preliminary data.</text>
</comment>
<evidence type="ECO:0008006" key="3">
    <source>
        <dbReference type="Google" id="ProtNLM"/>
    </source>
</evidence>
<reference evidence="1 2" key="1">
    <citation type="submission" date="2024-09" db="EMBL/GenBank/DDBJ databases">
        <authorList>
            <person name="Sun Q."/>
            <person name="Mori K."/>
        </authorList>
    </citation>
    <scope>NUCLEOTIDE SEQUENCE [LARGE SCALE GENOMIC DNA]</scope>
    <source>
        <strain evidence="1 2">CECT 7908</strain>
    </source>
</reference>
<organism evidence="1 2">
    <name type="scientific">Flavobacterium branchiarum</name>
    <dbReference type="NCBI Taxonomy" id="1114870"/>
    <lineage>
        <taxon>Bacteria</taxon>
        <taxon>Pseudomonadati</taxon>
        <taxon>Bacteroidota</taxon>
        <taxon>Flavobacteriia</taxon>
        <taxon>Flavobacteriales</taxon>
        <taxon>Flavobacteriaceae</taxon>
        <taxon>Flavobacterium</taxon>
    </lineage>
</organism>
<evidence type="ECO:0000313" key="2">
    <source>
        <dbReference type="Proteomes" id="UP001589589"/>
    </source>
</evidence>
<dbReference type="EMBL" id="JBHMEX010000062">
    <property type="protein sequence ID" value="MFB9066166.1"/>
    <property type="molecule type" value="Genomic_DNA"/>
</dbReference>
<sequence length="246" mass="26330">MPNYGSYVYAFNNPIRFIDPDGNEPLDWFKGEGGRVVWFDSTAKGLTDTNGGKWSNIGSNLSEVKQNLNIPTESQNSNWTTVSATVFDGENGRGKAGSAIAFPVFNNSAQVTYDLNVKNISENGKLVSGKSEISGIRVNVRVSSGTFAPGMQIEGVSGFFGVKAWTPSGFNFTSKSSPFQNHSGAMLSNLPFHATSDATMNVSLSSYKNLTNTSSGVSTGLNLTFKTSVNTVNQVTGDEQQFKTGN</sequence>
<dbReference type="RefSeq" id="WP_290263628.1">
    <property type="nucleotide sequence ID" value="NZ_JAUFQQ010000003.1"/>
</dbReference>
<dbReference type="Proteomes" id="UP001589589">
    <property type="component" value="Unassembled WGS sequence"/>
</dbReference>
<proteinExistence type="predicted"/>
<evidence type="ECO:0000313" key="1">
    <source>
        <dbReference type="EMBL" id="MFB9066166.1"/>
    </source>
</evidence>
<name>A0ABV5FRK3_9FLAO</name>
<keyword evidence="2" id="KW-1185">Reference proteome</keyword>
<protein>
    <recommendedName>
        <fullName evidence="3">RHS repeat-associated core domain-containing protein</fullName>
    </recommendedName>
</protein>